<gene>
    <name evidence="1" type="ORF">EVAR_69670_1</name>
</gene>
<dbReference type="AlphaFoldDB" id="A0A4C1ZMS9"/>
<evidence type="ECO:0000313" key="1">
    <source>
        <dbReference type="EMBL" id="GBP89786.1"/>
    </source>
</evidence>
<proteinExistence type="predicted"/>
<protein>
    <submittedName>
        <fullName evidence="1">Uncharacterized protein</fullName>
    </submittedName>
</protein>
<keyword evidence="2" id="KW-1185">Reference proteome</keyword>
<name>A0A4C1ZMS9_EUMVA</name>
<evidence type="ECO:0000313" key="2">
    <source>
        <dbReference type="Proteomes" id="UP000299102"/>
    </source>
</evidence>
<reference evidence="1 2" key="1">
    <citation type="journal article" date="2019" name="Commun. Biol.">
        <title>The bagworm genome reveals a unique fibroin gene that provides high tensile strength.</title>
        <authorList>
            <person name="Kono N."/>
            <person name="Nakamura H."/>
            <person name="Ohtoshi R."/>
            <person name="Tomita M."/>
            <person name="Numata K."/>
            <person name="Arakawa K."/>
        </authorList>
    </citation>
    <scope>NUCLEOTIDE SEQUENCE [LARGE SCALE GENOMIC DNA]</scope>
</reference>
<comment type="caution">
    <text evidence="1">The sequence shown here is derived from an EMBL/GenBank/DDBJ whole genome shotgun (WGS) entry which is preliminary data.</text>
</comment>
<sequence length="256" mass="28768">MNDSVKKRDTKGLQIDGAVKYESWKSRKAYEFCYGVQNSTKLKEGHTRSVSFQIKKELSKLVHPVQSSEGFDQSSHKQNHIRSQSLYVRFEGSDPEPCVLTQIGLGAADDPRPRRGGNVRDRRFNVPLEIRDEWLFILRCKSLEDSLIVRIEPLLIVLGDVRDRCALKDVVTRIGNGYVDHVHFARELCKLLAVVERLHSLVLTGDGRHSPAKTAACRSVKLNGRFAGAVGGPSFLRNVVQTQLKLIVAALRRPLS</sequence>
<organism evidence="1 2">
    <name type="scientific">Eumeta variegata</name>
    <name type="common">Bagworm moth</name>
    <name type="synonym">Eumeta japonica</name>
    <dbReference type="NCBI Taxonomy" id="151549"/>
    <lineage>
        <taxon>Eukaryota</taxon>
        <taxon>Metazoa</taxon>
        <taxon>Ecdysozoa</taxon>
        <taxon>Arthropoda</taxon>
        <taxon>Hexapoda</taxon>
        <taxon>Insecta</taxon>
        <taxon>Pterygota</taxon>
        <taxon>Neoptera</taxon>
        <taxon>Endopterygota</taxon>
        <taxon>Lepidoptera</taxon>
        <taxon>Glossata</taxon>
        <taxon>Ditrysia</taxon>
        <taxon>Tineoidea</taxon>
        <taxon>Psychidae</taxon>
        <taxon>Oiketicinae</taxon>
        <taxon>Eumeta</taxon>
    </lineage>
</organism>
<accession>A0A4C1ZMS9</accession>
<dbReference type="EMBL" id="BGZK01002029">
    <property type="protein sequence ID" value="GBP89786.1"/>
    <property type="molecule type" value="Genomic_DNA"/>
</dbReference>
<dbReference type="Proteomes" id="UP000299102">
    <property type="component" value="Unassembled WGS sequence"/>
</dbReference>